<dbReference type="Gene3D" id="3.90.25.10">
    <property type="entry name" value="UDP-galactose 4-epimerase, domain 1"/>
    <property type="match status" value="1"/>
</dbReference>
<dbReference type="InterPro" id="IPR029903">
    <property type="entry name" value="RmlD-like-bd"/>
</dbReference>
<evidence type="ECO:0000259" key="7">
    <source>
        <dbReference type="Pfam" id="PF04321"/>
    </source>
</evidence>
<reference evidence="8" key="1">
    <citation type="submission" date="2020-09" db="EMBL/GenBank/DDBJ databases">
        <authorList>
            <person name="Kim M.K."/>
        </authorList>
    </citation>
    <scope>NUCLEOTIDE SEQUENCE</scope>
    <source>
        <strain evidence="8">BT664</strain>
    </source>
</reference>
<organism evidence="8 9">
    <name type="scientific">Hymenobacter montanus</name>
    <dbReference type="NCBI Taxonomy" id="2771359"/>
    <lineage>
        <taxon>Bacteria</taxon>
        <taxon>Pseudomonadati</taxon>
        <taxon>Bacteroidota</taxon>
        <taxon>Cytophagia</taxon>
        <taxon>Cytophagales</taxon>
        <taxon>Hymenobacteraceae</taxon>
        <taxon>Hymenobacter</taxon>
    </lineage>
</organism>
<dbReference type="InterPro" id="IPR036291">
    <property type="entry name" value="NAD(P)-bd_dom_sf"/>
</dbReference>
<dbReference type="Gene3D" id="3.40.50.720">
    <property type="entry name" value="NAD(P)-binding Rossmann-like Domain"/>
    <property type="match status" value="1"/>
</dbReference>
<evidence type="ECO:0000256" key="6">
    <source>
        <dbReference type="RuleBase" id="RU364082"/>
    </source>
</evidence>
<evidence type="ECO:0000256" key="5">
    <source>
        <dbReference type="ARBA" id="ARBA00048200"/>
    </source>
</evidence>
<comment type="caution">
    <text evidence="8">The sequence shown here is derived from an EMBL/GenBank/DDBJ whole genome shotgun (WGS) entry which is preliminary data.</text>
</comment>
<dbReference type="EMBL" id="JACXAD010000001">
    <property type="protein sequence ID" value="MBD2766588.1"/>
    <property type="molecule type" value="Genomic_DNA"/>
</dbReference>
<accession>A0A927BAQ4</accession>
<dbReference type="GO" id="GO:0008831">
    <property type="term" value="F:dTDP-4-dehydrorhamnose reductase activity"/>
    <property type="evidence" value="ECO:0007669"/>
    <property type="project" value="UniProtKB-EC"/>
</dbReference>
<keyword evidence="9" id="KW-1185">Reference proteome</keyword>
<protein>
    <recommendedName>
        <fullName evidence="4 6">dTDP-4-dehydrorhamnose reductase</fullName>
        <ecNumber evidence="3 6">1.1.1.133</ecNumber>
    </recommendedName>
</protein>
<gene>
    <name evidence="8" type="primary">rfbD</name>
    <name evidence="8" type="ORF">IC235_01620</name>
</gene>
<sequence>MGNILVFGASGQLGQCLAHVARERNTPGLQFLPEDQANILDLAGLRAQFARYQPSYCINCAAYTAVDKAEDEVELARKINRDGVANLSQLCAEYGTTLIQISTDFVFAGTGNQPLVETDASAPLSVYGLTKLEGEQVVPGYTSQYFILRTSWLYSEYANNFVKTMLKLGQERDELRVIWDQVGTPTYAIDLAGCILTIIETQSREFGLYHYSNEGVTSWYDFATAIFELSGTTVKTTPIRTAEYPTKATRPAYSVLDKTKVKTQLGVVIPHWRTSLQTCLERLQQAVSAA</sequence>
<evidence type="ECO:0000256" key="2">
    <source>
        <dbReference type="ARBA" id="ARBA00010944"/>
    </source>
</evidence>
<dbReference type="GO" id="GO:0005829">
    <property type="term" value="C:cytosol"/>
    <property type="evidence" value="ECO:0007669"/>
    <property type="project" value="TreeGrafter"/>
</dbReference>
<dbReference type="InterPro" id="IPR005913">
    <property type="entry name" value="dTDP_dehydrorham_reduct"/>
</dbReference>
<dbReference type="AlphaFoldDB" id="A0A927BAQ4"/>
<dbReference type="Proteomes" id="UP000612233">
    <property type="component" value="Unassembled WGS sequence"/>
</dbReference>
<evidence type="ECO:0000313" key="8">
    <source>
        <dbReference type="EMBL" id="MBD2766588.1"/>
    </source>
</evidence>
<dbReference type="PANTHER" id="PTHR10491">
    <property type="entry name" value="DTDP-4-DEHYDRORHAMNOSE REDUCTASE"/>
    <property type="match status" value="1"/>
</dbReference>
<comment type="catalytic activity">
    <reaction evidence="5">
        <text>dTDP-beta-L-rhamnose + NADP(+) = dTDP-4-dehydro-beta-L-rhamnose + NADPH + H(+)</text>
        <dbReference type="Rhea" id="RHEA:21796"/>
        <dbReference type="ChEBI" id="CHEBI:15378"/>
        <dbReference type="ChEBI" id="CHEBI:57510"/>
        <dbReference type="ChEBI" id="CHEBI:57783"/>
        <dbReference type="ChEBI" id="CHEBI:58349"/>
        <dbReference type="ChEBI" id="CHEBI:62830"/>
        <dbReference type="EC" id="1.1.1.133"/>
    </reaction>
</comment>
<evidence type="ECO:0000256" key="4">
    <source>
        <dbReference type="ARBA" id="ARBA00017099"/>
    </source>
</evidence>
<dbReference type="GO" id="GO:0019305">
    <property type="term" value="P:dTDP-rhamnose biosynthetic process"/>
    <property type="evidence" value="ECO:0007669"/>
    <property type="project" value="TreeGrafter"/>
</dbReference>
<dbReference type="RefSeq" id="WP_191003405.1">
    <property type="nucleotide sequence ID" value="NZ_JACXAD010000001.1"/>
</dbReference>
<feature type="domain" description="RmlD-like substrate binding" evidence="7">
    <location>
        <begin position="3"/>
        <end position="284"/>
    </location>
</feature>
<dbReference type="EC" id="1.1.1.133" evidence="3 6"/>
<evidence type="ECO:0000313" key="9">
    <source>
        <dbReference type="Proteomes" id="UP000612233"/>
    </source>
</evidence>
<comment type="pathway">
    <text evidence="1 6">Carbohydrate biosynthesis; dTDP-L-rhamnose biosynthesis.</text>
</comment>
<comment type="similarity">
    <text evidence="2 6">Belongs to the dTDP-4-dehydrorhamnose reductase family.</text>
</comment>
<evidence type="ECO:0000256" key="1">
    <source>
        <dbReference type="ARBA" id="ARBA00004781"/>
    </source>
</evidence>
<name>A0A927BAQ4_9BACT</name>
<proteinExistence type="inferred from homology"/>
<dbReference type="SUPFAM" id="SSF51735">
    <property type="entry name" value="NAD(P)-binding Rossmann-fold domains"/>
    <property type="match status" value="1"/>
</dbReference>
<keyword evidence="6 8" id="KW-0560">Oxidoreductase</keyword>
<dbReference type="NCBIfam" id="TIGR01214">
    <property type="entry name" value="rmlD"/>
    <property type="match status" value="1"/>
</dbReference>
<keyword evidence="6" id="KW-0521">NADP</keyword>
<dbReference type="Pfam" id="PF04321">
    <property type="entry name" value="RmlD_sub_bind"/>
    <property type="match status" value="1"/>
</dbReference>
<dbReference type="PANTHER" id="PTHR10491:SF4">
    <property type="entry name" value="METHIONINE ADENOSYLTRANSFERASE 2 SUBUNIT BETA"/>
    <property type="match status" value="1"/>
</dbReference>
<evidence type="ECO:0000256" key="3">
    <source>
        <dbReference type="ARBA" id="ARBA00012929"/>
    </source>
</evidence>
<dbReference type="CDD" id="cd05254">
    <property type="entry name" value="dTDP_HR_like_SDR_e"/>
    <property type="match status" value="1"/>
</dbReference>
<comment type="function">
    <text evidence="6">Catalyzes the reduction of dTDP-6-deoxy-L-lyxo-4-hexulose to yield dTDP-L-rhamnose.</text>
</comment>